<evidence type="ECO:0000313" key="3">
    <source>
        <dbReference type="EMBL" id="MJY20974.1"/>
    </source>
</evidence>
<dbReference type="GO" id="GO:0007155">
    <property type="term" value="P:cell adhesion"/>
    <property type="evidence" value="ECO:0007669"/>
    <property type="project" value="InterPro"/>
</dbReference>
<dbReference type="AlphaFoldDB" id="A0A403FLX6"/>
<keyword evidence="1" id="KW-0732">Signal</keyword>
<dbReference type="InterPro" id="IPR008966">
    <property type="entry name" value="Adhesion_dom_sf"/>
</dbReference>
<dbReference type="SUPFAM" id="SSF49401">
    <property type="entry name" value="Bacterial adhesins"/>
    <property type="match status" value="1"/>
</dbReference>
<comment type="caution">
    <text evidence="3">The sequence shown here is derived from an EMBL/GenBank/DDBJ whole genome shotgun (WGS) entry which is preliminary data.</text>
</comment>
<organism evidence="3">
    <name type="scientific">Salmonella enteritidis</name>
    <dbReference type="NCBI Taxonomy" id="149539"/>
    <lineage>
        <taxon>Bacteria</taxon>
        <taxon>Pseudomonadati</taxon>
        <taxon>Pseudomonadota</taxon>
        <taxon>Gammaproteobacteria</taxon>
        <taxon>Enterobacterales</taxon>
        <taxon>Enterobacteriaceae</taxon>
        <taxon>Salmonella</taxon>
    </lineage>
</organism>
<dbReference type="GO" id="GO:0009289">
    <property type="term" value="C:pilus"/>
    <property type="evidence" value="ECO:0007669"/>
    <property type="project" value="InterPro"/>
</dbReference>
<dbReference type="InterPro" id="IPR036937">
    <property type="entry name" value="Adhesion_dom_fimbrial_sf"/>
</dbReference>
<dbReference type="Proteomes" id="UP000839535">
    <property type="component" value="Unassembled WGS sequence"/>
</dbReference>
<evidence type="ECO:0000259" key="2">
    <source>
        <dbReference type="Pfam" id="PF00419"/>
    </source>
</evidence>
<accession>A0A403FLX6</accession>
<name>A0A403FLX6_SALEN</name>
<sequence>MKYRLFRLFSLSVAILLSAAAQADSFGTNQVGGRLTSQINMTVGTPTCSLDKGNETVDFSDITLAQLRAASEQRPVGVTLSCDSVPAGITLTMVPAGGSTADNVATPGVVTGSLAGTGYKLTWADGSAFGNKDSAVEYNVPQTVQPARITVLKMNVTPVLITSGSVMSGISTATINMVLNFS</sequence>
<reference evidence="3" key="1">
    <citation type="submission" date="2018-07" db="EMBL/GenBank/DDBJ databases">
        <authorList>
            <consortium name="GenomeTrakr network: Whole genome sequencing for foodborne pathogen traceback"/>
        </authorList>
    </citation>
    <scope>NUCLEOTIDE SEQUENCE [LARGE SCALE GENOMIC DNA]</scope>
    <source>
        <strain evidence="3">NC_WHO_S053</strain>
    </source>
</reference>
<proteinExistence type="predicted"/>
<feature type="domain" description="Fimbrial-type adhesion" evidence="2">
    <location>
        <begin position="39"/>
        <end position="181"/>
    </location>
</feature>
<evidence type="ECO:0000256" key="1">
    <source>
        <dbReference type="SAM" id="SignalP"/>
    </source>
</evidence>
<dbReference type="InterPro" id="IPR000259">
    <property type="entry name" value="Adhesion_dom_fimbrial"/>
</dbReference>
<dbReference type="Pfam" id="PF00419">
    <property type="entry name" value="Fimbrial"/>
    <property type="match status" value="1"/>
</dbReference>
<feature type="chain" id="PRO_5019049975" description="Fimbrial-type adhesion domain-containing protein" evidence="1">
    <location>
        <begin position="24"/>
        <end position="182"/>
    </location>
</feature>
<feature type="signal peptide" evidence="1">
    <location>
        <begin position="1"/>
        <end position="23"/>
    </location>
</feature>
<gene>
    <name evidence="3" type="ORF">DTI44_22055</name>
</gene>
<protein>
    <recommendedName>
        <fullName evidence="2">Fimbrial-type adhesion domain-containing protein</fullName>
    </recommendedName>
</protein>
<dbReference type="EMBL" id="RTTD01000071">
    <property type="protein sequence ID" value="MJY20974.1"/>
    <property type="molecule type" value="Genomic_DNA"/>
</dbReference>
<dbReference type="Gene3D" id="2.60.40.1090">
    <property type="entry name" value="Fimbrial-type adhesion domain"/>
    <property type="match status" value="1"/>
</dbReference>